<dbReference type="EMBL" id="JABELX010000034">
    <property type="protein sequence ID" value="NNH76017.1"/>
    <property type="molecule type" value="Genomic_DNA"/>
</dbReference>
<dbReference type="PANTHER" id="PTHR32182:SF0">
    <property type="entry name" value="DNA REPLICATION AND REPAIR PROTEIN RECF"/>
    <property type="match status" value="1"/>
</dbReference>
<reference evidence="6 7" key="1">
    <citation type="submission" date="2020-05" db="EMBL/GenBank/DDBJ databases">
        <title>MicrobeNet Type strains.</title>
        <authorList>
            <person name="Nicholson A.C."/>
        </authorList>
    </citation>
    <scope>NUCLEOTIDE SEQUENCE [LARGE SCALE GENOMIC DNA]</scope>
    <source>
        <strain evidence="6 7">JCM 3224</strain>
    </source>
</reference>
<dbReference type="GO" id="GO:0009432">
    <property type="term" value="P:SOS response"/>
    <property type="evidence" value="ECO:0007669"/>
    <property type="project" value="UniProtKB-KW"/>
</dbReference>
<accession>A0A849CGY5</accession>
<evidence type="ECO:0000313" key="7">
    <source>
        <dbReference type="Proteomes" id="UP000586827"/>
    </source>
</evidence>
<dbReference type="GO" id="GO:0000731">
    <property type="term" value="P:DNA synthesis involved in DNA repair"/>
    <property type="evidence" value="ECO:0007669"/>
    <property type="project" value="TreeGrafter"/>
</dbReference>
<feature type="coiled-coil region" evidence="4">
    <location>
        <begin position="777"/>
        <end position="804"/>
    </location>
</feature>
<feature type="coiled-coil region" evidence="4">
    <location>
        <begin position="344"/>
        <end position="378"/>
    </location>
</feature>
<evidence type="ECO:0008006" key="8">
    <source>
        <dbReference type="Google" id="ProtNLM"/>
    </source>
</evidence>
<gene>
    <name evidence="6" type="ORF">HLB23_40265</name>
</gene>
<feature type="region of interest" description="Disordered" evidence="5">
    <location>
        <begin position="1092"/>
        <end position="1124"/>
    </location>
</feature>
<evidence type="ECO:0000313" key="6">
    <source>
        <dbReference type="EMBL" id="NNH76017.1"/>
    </source>
</evidence>
<evidence type="ECO:0000256" key="1">
    <source>
        <dbReference type="ARBA" id="ARBA00022763"/>
    </source>
</evidence>
<keyword evidence="3" id="KW-0742">SOS response</keyword>
<dbReference type="RefSeq" id="WP_067529248.1">
    <property type="nucleotide sequence ID" value="NZ_JABELX010000034.1"/>
</dbReference>
<evidence type="ECO:0000256" key="3">
    <source>
        <dbReference type="ARBA" id="ARBA00023236"/>
    </source>
</evidence>
<dbReference type="Proteomes" id="UP000586827">
    <property type="component" value="Unassembled WGS sequence"/>
</dbReference>
<dbReference type="AlphaFoldDB" id="A0A849CGY5"/>
<keyword evidence="1" id="KW-0227">DNA damage</keyword>
<dbReference type="Pfam" id="PF13558">
    <property type="entry name" value="SbcC_Walker_B"/>
    <property type="match status" value="1"/>
</dbReference>
<organism evidence="6 7">
    <name type="scientific">Nocardia uniformis</name>
    <dbReference type="NCBI Taxonomy" id="53432"/>
    <lineage>
        <taxon>Bacteria</taxon>
        <taxon>Bacillati</taxon>
        <taxon>Actinomycetota</taxon>
        <taxon>Actinomycetes</taxon>
        <taxon>Mycobacteriales</taxon>
        <taxon>Nocardiaceae</taxon>
        <taxon>Nocardia</taxon>
    </lineage>
</organism>
<protein>
    <recommendedName>
        <fullName evidence="8">ATP-binding protein</fullName>
    </recommendedName>
</protein>
<dbReference type="GO" id="GO:0006302">
    <property type="term" value="P:double-strand break repair"/>
    <property type="evidence" value="ECO:0007669"/>
    <property type="project" value="TreeGrafter"/>
</dbReference>
<keyword evidence="2" id="KW-0234">DNA repair</keyword>
<dbReference type="InterPro" id="IPR027417">
    <property type="entry name" value="P-loop_NTPase"/>
</dbReference>
<keyword evidence="4" id="KW-0175">Coiled coil</keyword>
<dbReference type="SUPFAM" id="SSF52540">
    <property type="entry name" value="P-loop containing nucleoside triphosphate hydrolases"/>
    <property type="match status" value="1"/>
</dbReference>
<dbReference type="Gene3D" id="3.40.50.300">
    <property type="entry name" value="P-loop containing nucleotide triphosphate hydrolases"/>
    <property type="match status" value="1"/>
</dbReference>
<feature type="coiled-coil region" evidence="4">
    <location>
        <begin position="701"/>
        <end position="728"/>
    </location>
</feature>
<name>A0A849CGY5_9NOCA</name>
<dbReference type="Pfam" id="PF13555">
    <property type="entry name" value="AAA_29"/>
    <property type="match status" value="1"/>
</dbReference>
<keyword evidence="7" id="KW-1185">Reference proteome</keyword>
<feature type="coiled-coil region" evidence="4">
    <location>
        <begin position="646"/>
        <end position="673"/>
    </location>
</feature>
<evidence type="ECO:0000256" key="5">
    <source>
        <dbReference type="SAM" id="MobiDB-lite"/>
    </source>
</evidence>
<sequence>MTRPANRSVHLGQFRLTRLQVVNWGTFCGYKDFRIDDRGVLFTGPSGSGKSSLMDAHSLVLLPTYDQRFNASADLTARGSKRNTRTVADYVRGAWSETNDENERSQVRYLRGGEPTWSAIGATYDDGRGAVTTAVVIKWFTGVDNDGAAMSTLHQLSDGDFDLQDLNAWAERKFDTRWWKQTHTAAQFPPTQDQYMKELVKRIGLSKSRTALALLGKAKAMKNVGDLNLFIRDNMLDRPDTFADAQRMLAAYTPLNDAYETAKRANAQAQVLRDLPESWRIYRESRDTIDRATTLRGATLERYVRGRLLVAIGKELDDIDDEVERIDGVIGGQKADSDAAQSTYFNLELEISNKNQNLRNLEDRQSAFESQAVAAKRLYRQYSGYVTRLGEQCPEDDGDAFESLRGRLPVLESAAAARSAELTPTTNTAIGAEYAAAKAHGESEAELIRLRSAKSLIPGSAIDRRVWISSETGVPITEIPYAAELIDIADGQERWRPAAEKVLRSYGMRMLVPERHKDVVRQFIDRNDMRGVLEYSVVTAVSAHEPRPMPNTLAAKLAIDRDHPHGRWLADQITRRFSHVCVESARDLDEYKLAVTVNGTVKLSGNHYRKDDRPELTSKSTYILGANTVAKRKALEADVEELAGKKEITAEAAKGLREQLEEAKEHRDAAEQAATFVSWKELDFWTPTRAASELGERIKEIRSGNVDLQRLEAKRDRAKETHDKLYGVWHRTQQRMTDVTQRQTVLVDMQSAEEQKPHSVEEEDRDYLDAVYASLDLTATVDAINNLRRQLDSALEKRVGAARADRQVAHEKVRSAIMRFLDHWRDSAPDDSGDVDRGGQDFADLHADIVKRRLPEAMQRFEKMISEDMVPSIAMLQRSIENAATEIERRVAMVNAGLRRVEFNAGTHLQISYTTSQSADIKAFRASVDTLMRKAAALKNDPEKYVEQFKRVKALMMRFTATDPAAERWRKNVLDVRNGYVFYGREVDGETTRHTYRNTASNSGGEQEKLVAFCLAAALSYNLADDETDARPRFGTLMLDEAFSKSDENFSAQALSAFDEFGFQLLIAAPIRMSGIVEPYIGQAILVEKRTDPDGARSHGRSATFGELADQRFAENDGAARASA</sequence>
<proteinExistence type="predicted"/>
<comment type="caution">
    <text evidence="6">The sequence shown here is derived from an EMBL/GenBank/DDBJ whole genome shotgun (WGS) entry which is preliminary data.</text>
</comment>
<dbReference type="PANTHER" id="PTHR32182">
    <property type="entry name" value="DNA REPLICATION AND REPAIR PROTEIN RECF"/>
    <property type="match status" value="1"/>
</dbReference>
<evidence type="ECO:0000256" key="2">
    <source>
        <dbReference type="ARBA" id="ARBA00023204"/>
    </source>
</evidence>
<evidence type="ECO:0000256" key="4">
    <source>
        <dbReference type="SAM" id="Coils"/>
    </source>
</evidence>